<dbReference type="PANTHER" id="PTHR11690:SF288">
    <property type="entry name" value="AMILORIDE-SENSITIVE NA+ CHANNEL-RELATED"/>
    <property type="match status" value="1"/>
</dbReference>
<sequence>MNFDTNSKVSSIESSIHGIRYIADSKSDKSVRIFWLIIFLMSIIGFSFYVYGVYSKWMLLPDIGITADFKPIREIPFPAVTICAPMSIKNEHASFNEVYRELNFNESKTSNEIVIDKQKMISAIVQSCDSNLSKLFKQIIKQSASDDLVDYLIKGSFTTEEAFHQCYIDSDVKKNCNEMFNRIITDNGICYSFNMQGFNTLFNKNSIHNDFDLFFRKSIKNIVKDHSINFDDDYEDVEWTLQRGFVSNDDNLFPLRISSGNSIEFILMHSTVETNNYCPALRNSYKIIFHMPNEIPTKFHDYIYASMNTQFLFSMTAKHFMTDSSLKKYHPEIRRCYYENERKLKFFKSYTKAHCDLECLANHTLKACGCTKFSMPRSSETSVCNLEETACYNDAIRHWPHDEENSSSFTVPCNCFPPCNNIKYTTKLIDHVNIDSLLNTKNFIVFQNQSK</sequence>
<keyword evidence="10 12" id="KW-0739">Sodium transport</keyword>
<keyword evidence="11 12" id="KW-0407">Ion channel</keyword>
<keyword evidence="15" id="KW-1185">Reference proteome</keyword>
<evidence type="ECO:0000256" key="6">
    <source>
        <dbReference type="ARBA" id="ARBA00022989"/>
    </source>
</evidence>
<comment type="subcellular location">
    <subcellularLocation>
        <location evidence="1">Membrane</location>
        <topology evidence="1">Multi-pass membrane protein</topology>
    </subcellularLocation>
</comment>
<dbReference type="Pfam" id="PF00858">
    <property type="entry name" value="ASC"/>
    <property type="match status" value="1"/>
</dbReference>
<keyword evidence="4 12" id="KW-0894">Sodium channel</keyword>
<evidence type="ECO:0000256" key="5">
    <source>
        <dbReference type="ARBA" id="ARBA00022692"/>
    </source>
</evidence>
<reference evidence="14" key="1">
    <citation type="submission" date="2022-01" db="EMBL/GenBank/DDBJ databases">
        <authorList>
            <person name="King R."/>
        </authorList>
    </citation>
    <scope>NUCLEOTIDE SEQUENCE</scope>
</reference>
<feature type="transmembrane region" description="Helical" evidence="13">
    <location>
        <begin position="33"/>
        <end position="54"/>
    </location>
</feature>
<evidence type="ECO:0000313" key="15">
    <source>
        <dbReference type="Proteomes" id="UP001153620"/>
    </source>
</evidence>
<dbReference type="GO" id="GO:0015280">
    <property type="term" value="F:ligand-gated sodium channel activity"/>
    <property type="evidence" value="ECO:0007669"/>
    <property type="project" value="TreeGrafter"/>
</dbReference>
<evidence type="ECO:0000256" key="10">
    <source>
        <dbReference type="ARBA" id="ARBA00023201"/>
    </source>
</evidence>
<keyword evidence="7" id="KW-0915">Sodium</keyword>
<evidence type="ECO:0000256" key="7">
    <source>
        <dbReference type="ARBA" id="ARBA00023053"/>
    </source>
</evidence>
<evidence type="ECO:0000256" key="2">
    <source>
        <dbReference type="ARBA" id="ARBA00007193"/>
    </source>
</evidence>
<keyword evidence="5 12" id="KW-0812">Transmembrane</keyword>
<dbReference type="GO" id="GO:0005886">
    <property type="term" value="C:plasma membrane"/>
    <property type="evidence" value="ECO:0007669"/>
    <property type="project" value="TreeGrafter"/>
</dbReference>
<dbReference type="Proteomes" id="UP001153620">
    <property type="component" value="Chromosome 1"/>
</dbReference>
<evidence type="ECO:0000256" key="13">
    <source>
        <dbReference type="SAM" id="Phobius"/>
    </source>
</evidence>
<evidence type="ECO:0000256" key="4">
    <source>
        <dbReference type="ARBA" id="ARBA00022461"/>
    </source>
</evidence>
<evidence type="ECO:0000256" key="11">
    <source>
        <dbReference type="ARBA" id="ARBA00023303"/>
    </source>
</evidence>
<accession>A0A9N9RM67</accession>
<evidence type="ECO:0000256" key="3">
    <source>
        <dbReference type="ARBA" id="ARBA00022448"/>
    </source>
</evidence>
<dbReference type="OrthoDB" id="6021021at2759"/>
<dbReference type="PANTHER" id="PTHR11690">
    <property type="entry name" value="AMILORIDE-SENSITIVE SODIUM CHANNEL-RELATED"/>
    <property type="match status" value="1"/>
</dbReference>
<dbReference type="InterPro" id="IPR001873">
    <property type="entry name" value="ENaC"/>
</dbReference>
<keyword evidence="8 12" id="KW-0406">Ion transport</keyword>
<keyword evidence="9 13" id="KW-0472">Membrane</keyword>
<reference evidence="14" key="2">
    <citation type="submission" date="2022-10" db="EMBL/GenBank/DDBJ databases">
        <authorList>
            <consortium name="ENA_rothamsted_submissions"/>
            <consortium name="culmorum"/>
            <person name="King R."/>
        </authorList>
    </citation>
    <scope>NUCLEOTIDE SEQUENCE</scope>
</reference>
<proteinExistence type="inferred from homology"/>
<name>A0A9N9RM67_9DIPT</name>
<gene>
    <name evidence="14" type="ORF">CHIRRI_LOCUS2026</name>
</gene>
<dbReference type="Gene3D" id="1.10.287.820">
    <property type="entry name" value="Acid-sensing ion channel domain"/>
    <property type="match status" value="1"/>
</dbReference>
<dbReference type="EMBL" id="OU895877">
    <property type="protein sequence ID" value="CAG9799051.1"/>
    <property type="molecule type" value="Genomic_DNA"/>
</dbReference>
<evidence type="ECO:0000256" key="12">
    <source>
        <dbReference type="RuleBase" id="RU000679"/>
    </source>
</evidence>
<organism evidence="14 15">
    <name type="scientific">Chironomus riparius</name>
    <dbReference type="NCBI Taxonomy" id="315576"/>
    <lineage>
        <taxon>Eukaryota</taxon>
        <taxon>Metazoa</taxon>
        <taxon>Ecdysozoa</taxon>
        <taxon>Arthropoda</taxon>
        <taxon>Hexapoda</taxon>
        <taxon>Insecta</taxon>
        <taxon>Pterygota</taxon>
        <taxon>Neoptera</taxon>
        <taxon>Endopterygota</taxon>
        <taxon>Diptera</taxon>
        <taxon>Nematocera</taxon>
        <taxon>Chironomoidea</taxon>
        <taxon>Chironomidae</taxon>
        <taxon>Chironominae</taxon>
        <taxon>Chironomus</taxon>
    </lineage>
</organism>
<keyword evidence="6 13" id="KW-1133">Transmembrane helix</keyword>
<evidence type="ECO:0000256" key="9">
    <source>
        <dbReference type="ARBA" id="ARBA00023136"/>
    </source>
</evidence>
<keyword evidence="3 12" id="KW-0813">Transport</keyword>
<evidence type="ECO:0000256" key="8">
    <source>
        <dbReference type="ARBA" id="ARBA00023065"/>
    </source>
</evidence>
<evidence type="ECO:0000313" key="14">
    <source>
        <dbReference type="EMBL" id="CAG9799051.1"/>
    </source>
</evidence>
<evidence type="ECO:0000256" key="1">
    <source>
        <dbReference type="ARBA" id="ARBA00004141"/>
    </source>
</evidence>
<comment type="similarity">
    <text evidence="2 12">Belongs to the amiloride-sensitive sodium channel (TC 1.A.6) family.</text>
</comment>
<protein>
    <submittedName>
        <fullName evidence="14">Uncharacterized protein</fullName>
    </submittedName>
</protein>
<dbReference type="AlphaFoldDB" id="A0A9N9RM67"/>